<keyword evidence="9" id="KW-1185">Reference proteome</keyword>
<dbReference type="InterPro" id="IPR021109">
    <property type="entry name" value="Peptidase_aspartic_dom_sf"/>
</dbReference>
<keyword evidence="5 8" id="KW-0645">Protease</keyword>
<gene>
    <name evidence="8" type="ORF">EJ06DRAFT_583937</name>
</gene>
<organism evidence="8 9">
    <name type="scientific">Trichodelitschia bisporula</name>
    <dbReference type="NCBI Taxonomy" id="703511"/>
    <lineage>
        <taxon>Eukaryota</taxon>
        <taxon>Fungi</taxon>
        <taxon>Dikarya</taxon>
        <taxon>Ascomycota</taxon>
        <taxon>Pezizomycotina</taxon>
        <taxon>Dothideomycetes</taxon>
        <taxon>Dothideomycetes incertae sedis</taxon>
        <taxon>Phaeotrichales</taxon>
        <taxon>Phaeotrichaceae</taxon>
        <taxon>Trichodelitschia</taxon>
    </lineage>
</organism>
<feature type="disulfide bond" evidence="4">
    <location>
        <begin position="387"/>
        <end position="426"/>
    </location>
</feature>
<dbReference type="OrthoDB" id="15189at2759"/>
<keyword evidence="4" id="KW-1015">Disulfide bond</keyword>
<dbReference type="Pfam" id="PF00026">
    <property type="entry name" value="Asp"/>
    <property type="match status" value="1"/>
</dbReference>
<dbReference type="Gene3D" id="2.40.70.10">
    <property type="entry name" value="Acid Proteases"/>
    <property type="match status" value="2"/>
</dbReference>
<evidence type="ECO:0000313" key="8">
    <source>
        <dbReference type="EMBL" id="KAF2398123.1"/>
    </source>
</evidence>
<feature type="domain" description="Peptidase A1" evidence="7">
    <location>
        <begin position="119"/>
        <end position="465"/>
    </location>
</feature>
<proteinExistence type="inferred from homology"/>
<dbReference type="PRINTS" id="PR00792">
    <property type="entry name" value="PEPSIN"/>
</dbReference>
<evidence type="ECO:0000256" key="5">
    <source>
        <dbReference type="RuleBase" id="RU000454"/>
    </source>
</evidence>
<evidence type="ECO:0000259" key="7">
    <source>
        <dbReference type="PROSITE" id="PS51767"/>
    </source>
</evidence>
<feature type="chain" id="PRO_5026336533" evidence="6">
    <location>
        <begin position="16"/>
        <end position="470"/>
    </location>
</feature>
<accession>A0A6G1HPZ5</accession>
<dbReference type="PANTHER" id="PTHR47966:SF47">
    <property type="entry name" value="ENDOPEPTIDASE, PUTATIVE (AFU_ORTHOLOGUE AFUA_3G01220)-RELATED"/>
    <property type="match status" value="1"/>
</dbReference>
<evidence type="ECO:0000256" key="3">
    <source>
        <dbReference type="PIRSR" id="PIRSR601461-1"/>
    </source>
</evidence>
<name>A0A6G1HPZ5_9PEZI</name>
<feature type="active site" evidence="3">
    <location>
        <position position="352"/>
    </location>
</feature>
<dbReference type="AlphaFoldDB" id="A0A6G1HPZ5"/>
<dbReference type="GO" id="GO:0000324">
    <property type="term" value="C:fungal-type vacuole"/>
    <property type="evidence" value="ECO:0007669"/>
    <property type="project" value="TreeGrafter"/>
</dbReference>
<keyword evidence="2 5" id="KW-0064">Aspartyl protease</keyword>
<dbReference type="InterPro" id="IPR001969">
    <property type="entry name" value="Aspartic_peptidase_AS"/>
</dbReference>
<reference evidence="8" key="1">
    <citation type="journal article" date="2020" name="Stud. Mycol.">
        <title>101 Dothideomycetes genomes: a test case for predicting lifestyles and emergence of pathogens.</title>
        <authorList>
            <person name="Haridas S."/>
            <person name="Albert R."/>
            <person name="Binder M."/>
            <person name="Bloem J."/>
            <person name="Labutti K."/>
            <person name="Salamov A."/>
            <person name="Andreopoulos B."/>
            <person name="Baker S."/>
            <person name="Barry K."/>
            <person name="Bills G."/>
            <person name="Bluhm B."/>
            <person name="Cannon C."/>
            <person name="Castanera R."/>
            <person name="Culley D."/>
            <person name="Daum C."/>
            <person name="Ezra D."/>
            <person name="Gonzalez J."/>
            <person name="Henrissat B."/>
            <person name="Kuo A."/>
            <person name="Liang C."/>
            <person name="Lipzen A."/>
            <person name="Lutzoni F."/>
            <person name="Magnuson J."/>
            <person name="Mondo S."/>
            <person name="Nolan M."/>
            <person name="Ohm R."/>
            <person name="Pangilinan J."/>
            <person name="Park H.-J."/>
            <person name="Ramirez L."/>
            <person name="Alfaro M."/>
            <person name="Sun H."/>
            <person name="Tritt A."/>
            <person name="Yoshinaga Y."/>
            <person name="Zwiers L.-H."/>
            <person name="Turgeon B."/>
            <person name="Goodwin S."/>
            <person name="Spatafora J."/>
            <person name="Crous P."/>
            <person name="Grigoriev I."/>
        </authorList>
    </citation>
    <scope>NUCLEOTIDE SEQUENCE</scope>
    <source>
        <strain evidence="8">CBS 262.69</strain>
    </source>
</reference>
<dbReference type="GO" id="GO:0006508">
    <property type="term" value="P:proteolysis"/>
    <property type="evidence" value="ECO:0007669"/>
    <property type="project" value="UniProtKB-KW"/>
</dbReference>
<dbReference type="PROSITE" id="PS51767">
    <property type="entry name" value="PEPTIDASE_A1"/>
    <property type="match status" value="1"/>
</dbReference>
<dbReference type="SUPFAM" id="SSF50630">
    <property type="entry name" value="Acid proteases"/>
    <property type="match status" value="1"/>
</dbReference>
<dbReference type="Proteomes" id="UP000799640">
    <property type="component" value="Unassembled WGS sequence"/>
</dbReference>
<dbReference type="GO" id="GO:0004190">
    <property type="term" value="F:aspartic-type endopeptidase activity"/>
    <property type="evidence" value="ECO:0007669"/>
    <property type="project" value="UniProtKB-KW"/>
</dbReference>
<feature type="active site" evidence="3">
    <location>
        <position position="135"/>
    </location>
</feature>
<dbReference type="InterPro" id="IPR033121">
    <property type="entry name" value="PEPTIDASE_A1"/>
</dbReference>
<dbReference type="EMBL" id="ML996701">
    <property type="protein sequence ID" value="KAF2398123.1"/>
    <property type="molecule type" value="Genomic_DNA"/>
</dbReference>
<dbReference type="CDD" id="cd05471">
    <property type="entry name" value="pepsin_like"/>
    <property type="match status" value="1"/>
</dbReference>
<feature type="signal peptide" evidence="6">
    <location>
        <begin position="1"/>
        <end position="15"/>
    </location>
</feature>
<protein>
    <submittedName>
        <fullName evidence="8">Acid protease</fullName>
    </submittedName>
</protein>
<dbReference type="PROSITE" id="PS00141">
    <property type="entry name" value="ASP_PROTEASE"/>
    <property type="match status" value="2"/>
</dbReference>
<sequence length="470" mass="48433">MLLILGTALVALAAATPVQRRAEAIPFAGQRIAMPALEAAGYTAYLEAPEPWADPVPDNEIAAHSVDLTPTSGSTPSQKIMSLLAGFDGSAGFGGFDGGDDGVVTSGNSPVQNIGNTVYLTPIKVGAQDFHAVLDTGSADTWLVGNGFKCVSGRTNAAVSAKNCKFAGEYKRTAGFQEVKGQRFSTKYADGETLQGIIGRETVVLAGITAENQTIGVVSEANWRGDGKSSGLIGMAYPSITRAIQGGSGPIGTSIPYNPIYFSMHTKGLIKPVFSLTLNRHNEGPGALALGGLPPQTKDVKYETDNWAKSPLLAMAIRGISTKPVFTVYVVNAEGFTVDGAGVGGSVKVLVDSGTTLSYLPQAVADAVGAKFSPPSRKAANLHLVNCNAKAPKFGVKIGGKSLWIQPRDMIIEQASGAPGGSGGVCMMGIQGAGGAAGGQFILGGGFMRSVLSVFDTGASEMRFANRIRA</sequence>
<evidence type="ECO:0000256" key="1">
    <source>
        <dbReference type="ARBA" id="ARBA00007447"/>
    </source>
</evidence>
<keyword evidence="5" id="KW-0378">Hydrolase</keyword>
<keyword evidence="6" id="KW-0732">Signal</keyword>
<comment type="similarity">
    <text evidence="1 5">Belongs to the peptidase A1 family.</text>
</comment>
<dbReference type="PANTHER" id="PTHR47966">
    <property type="entry name" value="BETA-SITE APP-CLEAVING ENZYME, ISOFORM A-RELATED"/>
    <property type="match status" value="1"/>
</dbReference>
<dbReference type="InterPro" id="IPR001461">
    <property type="entry name" value="Aspartic_peptidase_A1"/>
</dbReference>
<evidence type="ECO:0000256" key="6">
    <source>
        <dbReference type="SAM" id="SignalP"/>
    </source>
</evidence>
<evidence type="ECO:0000313" key="9">
    <source>
        <dbReference type="Proteomes" id="UP000799640"/>
    </source>
</evidence>
<dbReference type="InterPro" id="IPR034164">
    <property type="entry name" value="Pepsin-like_dom"/>
</dbReference>
<evidence type="ECO:0000256" key="4">
    <source>
        <dbReference type="PIRSR" id="PIRSR601461-2"/>
    </source>
</evidence>
<evidence type="ECO:0000256" key="2">
    <source>
        <dbReference type="ARBA" id="ARBA00022750"/>
    </source>
</evidence>